<organism evidence="5 6">
    <name type="scientific">Necator americanus</name>
    <name type="common">Human hookworm</name>
    <dbReference type="NCBI Taxonomy" id="51031"/>
    <lineage>
        <taxon>Eukaryota</taxon>
        <taxon>Metazoa</taxon>
        <taxon>Ecdysozoa</taxon>
        <taxon>Nematoda</taxon>
        <taxon>Chromadorea</taxon>
        <taxon>Rhabditida</taxon>
        <taxon>Rhabditina</taxon>
        <taxon>Rhabditomorpha</taxon>
        <taxon>Strongyloidea</taxon>
        <taxon>Ancylostomatidae</taxon>
        <taxon>Bunostominae</taxon>
        <taxon>Necator</taxon>
    </lineage>
</organism>
<feature type="compositionally biased region" description="Basic residues" evidence="3">
    <location>
        <begin position="17"/>
        <end position="27"/>
    </location>
</feature>
<feature type="region of interest" description="Disordered" evidence="3">
    <location>
        <begin position="1"/>
        <end position="31"/>
    </location>
</feature>
<evidence type="ECO:0000256" key="1">
    <source>
        <dbReference type="ARBA" id="ARBA00022741"/>
    </source>
</evidence>
<accession>W2T5W6</accession>
<evidence type="ECO:0000313" key="5">
    <source>
        <dbReference type="EMBL" id="ETN77410.1"/>
    </source>
</evidence>
<evidence type="ECO:0000256" key="2">
    <source>
        <dbReference type="ARBA" id="ARBA00022840"/>
    </source>
</evidence>
<dbReference type="PANTHER" id="PTHR24418">
    <property type="entry name" value="TYROSINE-PROTEIN KINASE"/>
    <property type="match status" value="1"/>
</dbReference>
<dbReference type="KEGG" id="nai:NECAME_11080"/>
<evidence type="ECO:0000256" key="3">
    <source>
        <dbReference type="SAM" id="MobiDB-lite"/>
    </source>
</evidence>
<feature type="domain" description="Protein kinase" evidence="4">
    <location>
        <begin position="1"/>
        <end position="113"/>
    </location>
</feature>
<dbReference type="Gene3D" id="3.30.200.20">
    <property type="entry name" value="Phosphorylase Kinase, domain 1"/>
    <property type="match status" value="1"/>
</dbReference>
<dbReference type="GO" id="GO:0005524">
    <property type="term" value="F:ATP binding"/>
    <property type="evidence" value="ECO:0007669"/>
    <property type="project" value="UniProtKB-KW"/>
</dbReference>
<evidence type="ECO:0000313" key="6">
    <source>
        <dbReference type="Proteomes" id="UP000053676"/>
    </source>
</evidence>
<dbReference type="EMBL" id="KI660172">
    <property type="protein sequence ID" value="ETN77410.1"/>
    <property type="molecule type" value="Genomic_DNA"/>
</dbReference>
<gene>
    <name evidence="5" type="ORF">NECAME_11080</name>
</gene>
<keyword evidence="2" id="KW-0067">ATP-binding</keyword>
<dbReference type="SUPFAM" id="SSF56112">
    <property type="entry name" value="Protein kinase-like (PK-like)"/>
    <property type="match status" value="1"/>
</dbReference>
<evidence type="ECO:0000259" key="4">
    <source>
        <dbReference type="PROSITE" id="PS50011"/>
    </source>
</evidence>
<dbReference type="InterPro" id="IPR011009">
    <property type="entry name" value="Kinase-like_dom_sf"/>
</dbReference>
<protein>
    <recommendedName>
        <fullName evidence="4">Protein kinase domain-containing protein</fullName>
    </recommendedName>
</protein>
<dbReference type="AlphaFoldDB" id="W2T5W6"/>
<keyword evidence="6" id="KW-1185">Reference proteome</keyword>
<proteinExistence type="predicted"/>
<sequence>MPTAREESWSGNTVSVGHRKSTSRTRLQKSTEAIDSATDKLSKQIDKELTKHIWFHGVMPRSDCEEVLKEAKIMRRLDHPNIVRFYGVAAQEEPVMILLELAVNGCMKIVAQI</sequence>
<name>W2T5W6_NECAM</name>
<dbReference type="InterPro" id="IPR001245">
    <property type="entry name" value="Ser-Thr/Tyr_kinase_cat_dom"/>
</dbReference>
<dbReference type="Proteomes" id="UP000053676">
    <property type="component" value="Unassembled WGS sequence"/>
</dbReference>
<dbReference type="STRING" id="51031.W2T5W6"/>
<dbReference type="OrthoDB" id="3256376at2759"/>
<dbReference type="PROSITE" id="PS50011">
    <property type="entry name" value="PROTEIN_KINASE_DOM"/>
    <property type="match status" value="1"/>
</dbReference>
<reference evidence="6" key="1">
    <citation type="journal article" date="2014" name="Nat. Genet.">
        <title>Genome of the human hookworm Necator americanus.</title>
        <authorList>
            <person name="Tang Y.T."/>
            <person name="Gao X."/>
            <person name="Rosa B.A."/>
            <person name="Abubucker S."/>
            <person name="Hallsworth-Pepin K."/>
            <person name="Martin J."/>
            <person name="Tyagi R."/>
            <person name="Heizer E."/>
            <person name="Zhang X."/>
            <person name="Bhonagiri-Palsikar V."/>
            <person name="Minx P."/>
            <person name="Warren W.C."/>
            <person name="Wang Q."/>
            <person name="Zhan B."/>
            <person name="Hotez P.J."/>
            <person name="Sternberg P.W."/>
            <person name="Dougall A."/>
            <person name="Gaze S.T."/>
            <person name="Mulvenna J."/>
            <person name="Sotillo J."/>
            <person name="Ranganathan S."/>
            <person name="Rabelo E.M."/>
            <person name="Wilson R.K."/>
            <person name="Felgner P.L."/>
            <person name="Bethony J."/>
            <person name="Hawdon J.M."/>
            <person name="Gasser R.B."/>
            <person name="Loukas A."/>
            <person name="Mitreva M."/>
        </authorList>
    </citation>
    <scope>NUCLEOTIDE SEQUENCE [LARGE SCALE GENOMIC DNA]</scope>
</reference>
<keyword evidence="1" id="KW-0547">Nucleotide-binding</keyword>
<dbReference type="InterPro" id="IPR000719">
    <property type="entry name" value="Prot_kinase_dom"/>
</dbReference>
<dbReference type="GO" id="GO:0004672">
    <property type="term" value="F:protein kinase activity"/>
    <property type="evidence" value="ECO:0007669"/>
    <property type="project" value="InterPro"/>
</dbReference>
<dbReference type="Pfam" id="PF07714">
    <property type="entry name" value="PK_Tyr_Ser-Thr"/>
    <property type="match status" value="1"/>
</dbReference>
<dbReference type="InterPro" id="IPR050198">
    <property type="entry name" value="Non-receptor_tyrosine_kinases"/>
</dbReference>